<gene>
    <name evidence="3" type="ORF">M094_0490</name>
</gene>
<keyword evidence="1 3" id="KW-0328">Glycosyltransferase</keyword>
<dbReference type="AlphaFoldDB" id="A0A078S3K5"/>
<accession>A0A078S3K5</accession>
<dbReference type="Pfam" id="PF03808">
    <property type="entry name" value="Glyco_tran_WecG"/>
    <property type="match status" value="1"/>
</dbReference>
<protein>
    <submittedName>
        <fullName evidence="3">Glycosyltransferase, WecB/TagA/CpsF family protein</fullName>
        <ecNumber evidence="3">2.4.1.-</ecNumber>
    </submittedName>
</protein>
<dbReference type="GO" id="GO:0016758">
    <property type="term" value="F:hexosyltransferase activity"/>
    <property type="evidence" value="ECO:0007669"/>
    <property type="project" value="TreeGrafter"/>
</dbReference>
<dbReference type="EC" id="2.4.1.-" evidence="3"/>
<evidence type="ECO:0000313" key="3">
    <source>
        <dbReference type="EMBL" id="KDS51446.1"/>
    </source>
</evidence>
<evidence type="ECO:0000256" key="1">
    <source>
        <dbReference type="ARBA" id="ARBA00022676"/>
    </source>
</evidence>
<name>A0A078S3K5_BACUN</name>
<evidence type="ECO:0000313" key="4">
    <source>
        <dbReference type="Proteomes" id="UP000028013"/>
    </source>
</evidence>
<organism evidence="3 4">
    <name type="scientific">Bacteroides uniformis str. 3978 T3 ii</name>
    <dbReference type="NCBI Taxonomy" id="1339349"/>
    <lineage>
        <taxon>Bacteria</taxon>
        <taxon>Pseudomonadati</taxon>
        <taxon>Bacteroidota</taxon>
        <taxon>Bacteroidia</taxon>
        <taxon>Bacteroidales</taxon>
        <taxon>Bacteroidaceae</taxon>
        <taxon>Bacteroides</taxon>
    </lineage>
</organism>
<evidence type="ECO:0000256" key="2">
    <source>
        <dbReference type="ARBA" id="ARBA00022679"/>
    </source>
</evidence>
<dbReference type="PANTHER" id="PTHR34136">
    <property type="match status" value="1"/>
</dbReference>
<keyword evidence="2 3" id="KW-0808">Transferase</keyword>
<sequence>MQTYFNIRYELDKESVHHCIARQINKGADYICVADGVILNIANRNPEYLEVVNGGMFSICDSSYVPLYLKWIYGRKYQQYCGSQIFMDIVRMRKYRMFFMGTSQAVLDGLKRNLKIINPDVAAMSFYELPFKHVDDFDYRDIAKRVNKDGADIVWVALGAPKQEIFMSKLKPYLQKGVMIAVGAAFKFYSGLEEKRAPEWVVKAHLEFLYRILCNPKKQMKRCAWIVATLPGLLYSEWRRKHNGKSLIQEI</sequence>
<dbReference type="PANTHER" id="PTHR34136:SF1">
    <property type="entry name" value="UDP-N-ACETYL-D-MANNOSAMINURONIC ACID TRANSFERASE"/>
    <property type="match status" value="1"/>
</dbReference>
<dbReference type="NCBIfam" id="TIGR00696">
    <property type="entry name" value="wecG_tagA_cpsF"/>
    <property type="match status" value="1"/>
</dbReference>
<dbReference type="CDD" id="cd06533">
    <property type="entry name" value="Glyco_transf_WecG_TagA"/>
    <property type="match status" value="1"/>
</dbReference>
<dbReference type="EMBL" id="JNHN01000169">
    <property type="protein sequence ID" value="KDS51446.1"/>
    <property type="molecule type" value="Genomic_DNA"/>
</dbReference>
<reference evidence="3 4" key="1">
    <citation type="submission" date="2014-04" db="EMBL/GenBank/DDBJ databases">
        <authorList>
            <person name="Sears C."/>
            <person name="Carroll K."/>
            <person name="Sack B.R."/>
            <person name="Qadri F."/>
            <person name="Myers L.L."/>
            <person name="Chung G.-T."/>
            <person name="Escheverria P."/>
            <person name="Fraser C.M."/>
            <person name="Sadzewicz L."/>
            <person name="Shefchek K.A."/>
            <person name="Tallon L."/>
            <person name="Das S.P."/>
            <person name="Daugherty S."/>
            <person name="Mongodin E.F."/>
        </authorList>
    </citation>
    <scope>NUCLEOTIDE SEQUENCE [LARGE SCALE GENOMIC DNA]</scope>
    <source>
        <strain evidence="3 4">3978 T3 ii</strain>
    </source>
</reference>
<comment type="caution">
    <text evidence="3">The sequence shown here is derived from an EMBL/GenBank/DDBJ whole genome shotgun (WGS) entry which is preliminary data.</text>
</comment>
<dbReference type="RefSeq" id="WP_035447962.1">
    <property type="nucleotide sequence ID" value="NZ_JNHN01000169.1"/>
</dbReference>
<proteinExistence type="predicted"/>
<dbReference type="PATRIC" id="fig|1339349.3.peg.1744"/>
<dbReference type="InterPro" id="IPR004629">
    <property type="entry name" value="WecG_TagA_CpsF"/>
</dbReference>
<dbReference type="Proteomes" id="UP000028013">
    <property type="component" value="Unassembled WGS sequence"/>
</dbReference>